<dbReference type="OrthoDB" id="4913at2"/>
<dbReference type="GO" id="GO:0050532">
    <property type="term" value="F:2-phosphosulfolactate phosphatase activity"/>
    <property type="evidence" value="ECO:0007669"/>
    <property type="project" value="UniProtKB-UniRule"/>
</dbReference>
<dbReference type="InterPro" id="IPR036702">
    <property type="entry name" value="ComB-like_sf"/>
</dbReference>
<comment type="cofactor">
    <cofactor evidence="1 8">
        <name>Mg(2+)</name>
        <dbReference type="ChEBI" id="CHEBI:18420"/>
    </cofactor>
</comment>
<comment type="similarity">
    <text evidence="2 8">Belongs to the ComB family.</text>
</comment>
<name>A0A1W2GI12_REIFA</name>
<keyword evidence="5 8" id="KW-0378">Hydrolase</keyword>
<protein>
    <recommendedName>
        <fullName evidence="4 8">Probable 2-phosphosulfolactate phosphatase</fullName>
        <ecNumber evidence="3 8">3.1.3.71</ecNumber>
    </recommendedName>
</protein>
<dbReference type="PANTHER" id="PTHR37311:SF1">
    <property type="entry name" value="2-PHOSPHOSULFOLACTATE PHOSPHATASE-RELATED"/>
    <property type="match status" value="1"/>
</dbReference>
<keyword evidence="10" id="KW-1185">Reference proteome</keyword>
<evidence type="ECO:0000256" key="4">
    <source>
        <dbReference type="ARBA" id="ARBA00021948"/>
    </source>
</evidence>
<evidence type="ECO:0000256" key="3">
    <source>
        <dbReference type="ARBA" id="ARBA00012953"/>
    </source>
</evidence>
<reference evidence="9 10" key="1">
    <citation type="submission" date="2017-04" db="EMBL/GenBank/DDBJ databases">
        <authorList>
            <person name="Afonso C.L."/>
            <person name="Miller P.J."/>
            <person name="Scott M.A."/>
            <person name="Spackman E."/>
            <person name="Goraichik I."/>
            <person name="Dimitrov K.M."/>
            <person name="Suarez D.L."/>
            <person name="Swayne D.E."/>
        </authorList>
    </citation>
    <scope>NUCLEOTIDE SEQUENCE [LARGE SCALE GENOMIC DNA]</scope>
    <source>
        <strain evidence="9 10">DSM 26133</strain>
    </source>
</reference>
<dbReference type="FunFam" id="3.90.1560.10:FF:000001">
    <property type="entry name" value="Probable 2-phosphosulfolactate phosphatase"/>
    <property type="match status" value="1"/>
</dbReference>
<dbReference type="EC" id="3.1.3.71" evidence="3 8"/>
<dbReference type="EMBL" id="FWYF01000003">
    <property type="protein sequence ID" value="SMD36122.1"/>
    <property type="molecule type" value="Genomic_DNA"/>
</dbReference>
<dbReference type="Gene3D" id="3.90.1560.10">
    <property type="entry name" value="ComB-like"/>
    <property type="match status" value="1"/>
</dbReference>
<evidence type="ECO:0000256" key="7">
    <source>
        <dbReference type="ARBA" id="ARBA00033711"/>
    </source>
</evidence>
<dbReference type="PANTHER" id="PTHR37311">
    <property type="entry name" value="2-PHOSPHOSULFOLACTATE PHOSPHATASE-RELATED"/>
    <property type="match status" value="1"/>
</dbReference>
<organism evidence="9 10">
    <name type="scientific">Reichenbachiella faecimaris</name>
    <dbReference type="NCBI Taxonomy" id="692418"/>
    <lineage>
        <taxon>Bacteria</taxon>
        <taxon>Pseudomonadati</taxon>
        <taxon>Bacteroidota</taxon>
        <taxon>Cytophagia</taxon>
        <taxon>Cytophagales</taxon>
        <taxon>Reichenbachiellaceae</taxon>
        <taxon>Reichenbachiella</taxon>
    </lineage>
</organism>
<evidence type="ECO:0000256" key="6">
    <source>
        <dbReference type="ARBA" id="ARBA00022842"/>
    </source>
</evidence>
<proteinExistence type="inferred from homology"/>
<sequence>MKRNIDVCLSPELIGLYDLKGKIVVVVDILRATSVMVTALANGAKEIIPVATLDEAKSYLNKGFLCAAERGGAQVEGFPLDNSPFSYMNEEIKGKPIVITTTNGTLAITKSTTADQVLVGAFLNIQAVADYITKQDKDVIVHCAGWKGKTNMEDTLFAGALVELLYNSHNLACDTAHLSLKYYQSVKDNLLETVKNSAHAKRLNKLHVIKDIEFCVKQSTYDIVLILEGKKLITTS</sequence>
<dbReference type="SUPFAM" id="SSF142823">
    <property type="entry name" value="ComB-like"/>
    <property type="match status" value="1"/>
</dbReference>
<dbReference type="AlphaFoldDB" id="A0A1W2GI12"/>
<dbReference type="GO" id="GO:0050545">
    <property type="term" value="F:sulfopyruvate decarboxylase activity"/>
    <property type="evidence" value="ECO:0007669"/>
    <property type="project" value="TreeGrafter"/>
</dbReference>
<dbReference type="Pfam" id="PF04029">
    <property type="entry name" value="2-ph_phosp"/>
    <property type="match status" value="1"/>
</dbReference>
<dbReference type="HAMAP" id="MF_00490">
    <property type="entry name" value="ComB"/>
    <property type="match status" value="1"/>
</dbReference>
<accession>A0A1W2GI12</accession>
<dbReference type="GO" id="GO:0000287">
    <property type="term" value="F:magnesium ion binding"/>
    <property type="evidence" value="ECO:0007669"/>
    <property type="project" value="UniProtKB-UniRule"/>
</dbReference>
<dbReference type="RefSeq" id="WP_084373394.1">
    <property type="nucleotide sequence ID" value="NZ_FWYF01000003.1"/>
</dbReference>
<evidence type="ECO:0000256" key="5">
    <source>
        <dbReference type="ARBA" id="ARBA00022801"/>
    </source>
</evidence>
<evidence type="ECO:0000256" key="8">
    <source>
        <dbReference type="HAMAP-Rule" id="MF_00490"/>
    </source>
</evidence>
<dbReference type="InterPro" id="IPR005238">
    <property type="entry name" value="ComB-like"/>
</dbReference>
<dbReference type="Proteomes" id="UP000192472">
    <property type="component" value="Unassembled WGS sequence"/>
</dbReference>
<evidence type="ECO:0000256" key="2">
    <source>
        <dbReference type="ARBA" id="ARBA00009997"/>
    </source>
</evidence>
<gene>
    <name evidence="8" type="primary">comB</name>
    <name evidence="9" type="ORF">SAMN04488029_2730</name>
</gene>
<dbReference type="STRING" id="692418.SAMN04488029_2730"/>
<keyword evidence="6 8" id="KW-0460">Magnesium</keyword>
<evidence type="ECO:0000313" key="10">
    <source>
        <dbReference type="Proteomes" id="UP000192472"/>
    </source>
</evidence>
<comment type="catalytic activity">
    <reaction evidence="7 8">
        <text>(2R)-O-phospho-3-sulfolactate + H2O = (2R)-3-sulfolactate + phosphate</text>
        <dbReference type="Rhea" id="RHEA:23416"/>
        <dbReference type="ChEBI" id="CHEBI:15377"/>
        <dbReference type="ChEBI" id="CHEBI:15597"/>
        <dbReference type="ChEBI" id="CHEBI:43474"/>
        <dbReference type="ChEBI" id="CHEBI:58738"/>
        <dbReference type="EC" id="3.1.3.71"/>
    </reaction>
</comment>
<evidence type="ECO:0000256" key="1">
    <source>
        <dbReference type="ARBA" id="ARBA00001946"/>
    </source>
</evidence>
<evidence type="ECO:0000313" key="9">
    <source>
        <dbReference type="EMBL" id="SMD36122.1"/>
    </source>
</evidence>